<comment type="subcellular location">
    <subcellularLocation>
        <location evidence="1">Membrane</location>
    </subcellularLocation>
</comment>
<evidence type="ECO:0000259" key="10">
    <source>
        <dbReference type="PROSITE" id="PS51551"/>
    </source>
</evidence>
<evidence type="ECO:0000313" key="12">
    <source>
        <dbReference type="Proteomes" id="UP000051574"/>
    </source>
</evidence>
<accession>A0A0T6AYF2</accession>
<feature type="transmembrane region" description="Helical" evidence="9">
    <location>
        <begin position="179"/>
        <end position="198"/>
    </location>
</feature>
<dbReference type="InterPro" id="IPR031328">
    <property type="entry name" value="Ephrin"/>
</dbReference>
<comment type="caution">
    <text evidence="6">Lacks conserved residue(s) required for the propagation of feature annotation.</text>
</comment>
<dbReference type="AlphaFoldDB" id="A0A0T6AYF2"/>
<dbReference type="GO" id="GO:0046875">
    <property type="term" value="F:ephrin receptor binding"/>
    <property type="evidence" value="ECO:0007669"/>
    <property type="project" value="TreeGrafter"/>
</dbReference>
<evidence type="ECO:0000256" key="1">
    <source>
        <dbReference type="ARBA" id="ARBA00004370"/>
    </source>
</evidence>
<evidence type="ECO:0000256" key="8">
    <source>
        <dbReference type="SAM" id="MobiDB-lite"/>
    </source>
</evidence>
<dbReference type="PRINTS" id="PR01347">
    <property type="entry name" value="EPHRIN"/>
</dbReference>
<protein>
    <recommendedName>
        <fullName evidence="10">Ephrin RBD domain-containing protein</fullName>
    </recommendedName>
</protein>
<dbReference type="GO" id="GO:0048013">
    <property type="term" value="P:ephrin receptor signaling pathway"/>
    <property type="evidence" value="ECO:0007669"/>
    <property type="project" value="TreeGrafter"/>
</dbReference>
<feature type="region of interest" description="Disordered" evidence="8">
    <location>
        <begin position="109"/>
        <end position="129"/>
    </location>
</feature>
<evidence type="ECO:0000256" key="2">
    <source>
        <dbReference type="ARBA" id="ARBA00022729"/>
    </source>
</evidence>
<dbReference type="OrthoDB" id="6250301at2759"/>
<evidence type="ECO:0000256" key="6">
    <source>
        <dbReference type="PROSITE-ProRule" id="PRU00884"/>
    </source>
</evidence>
<dbReference type="GO" id="GO:0005886">
    <property type="term" value="C:plasma membrane"/>
    <property type="evidence" value="ECO:0007669"/>
    <property type="project" value="TreeGrafter"/>
</dbReference>
<dbReference type="PROSITE" id="PS51551">
    <property type="entry name" value="EPHRIN_RBD_2"/>
    <property type="match status" value="1"/>
</dbReference>
<dbReference type="InterPro" id="IPR001799">
    <property type="entry name" value="Ephrin_RBD"/>
</dbReference>
<feature type="compositionally biased region" description="Low complexity" evidence="8">
    <location>
        <begin position="110"/>
        <end position="121"/>
    </location>
</feature>
<sequence length="201" mass="22634">MPGTYDEDAEKYIIYNVSKEEYETCRITNPNPRIIAICDKPYKLMYFTITFRPFTPQPGGLEFLPGKDYYFISTSSKDDLHRRIGGRCSTNNMKIVFKVCCAPDGAQNNTTTKSSTTTTTTISGPYRPTAGPTTTLITTQFVPRTETTSTKKPTKKIAEYDKHPNEVVKNEELTYSSGVWLSTGPPSFVVLIVCIAVIRWR</sequence>
<evidence type="ECO:0000256" key="5">
    <source>
        <dbReference type="ARBA" id="ARBA00023180"/>
    </source>
</evidence>
<evidence type="ECO:0000256" key="7">
    <source>
        <dbReference type="RuleBase" id="RU004375"/>
    </source>
</evidence>
<comment type="caution">
    <text evidence="11">The sequence shown here is derived from an EMBL/GenBank/DDBJ whole genome shotgun (WGS) entry which is preliminary data.</text>
</comment>
<dbReference type="Pfam" id="PF00812">
    <property type="entry name" value="Ephrin"/>
    <property type="match status" value="1"/>
</dbReference>
<comment type="similarity">
    <text evidence="6 7">Belongs to the ephrin family.</text>
</comment>
<dbReference type="Gene3D" id="2.60.40.420">
    <property type="entry name" value="Cupredoxins - blue copper proteins"/>
    <property type="match status" value="1"/>
</dbReference>
<dbReference type="PANTHER" id="PTHR11304:SF29">
    <property type="entry name" value="EPHRIN"/>
    <property type="match status" value="1"/>
</dbReference>
<evidence type="ECO:0000256" key="9">
    <source>
        <dbReference type="SAM" id="Phobius"/>
    </source>
</evidence>
<keyword evidence="4" id="KW-1015">Disulfide bond</keyword>
<keyword evidence="5" id="KW-0325">Glycoprotein</keyword>
<dbReference type="GO" id="GO:0007411">
    <property type="term" value="P:axon guidance"/>
    <property type="evidence" value="ECO:0007669"/>
    <property type="project" value="TreeGrafter"/>
</dbReference>
<dbReference type="Proteomes" id="UP000051574">
    <property type="component" value="Unassembled WGS sequence"/>
</dbReference>
<evidence type="ECO:0000256" key="4">
    <source>
        <dbReference type="ARBA" id="ARBA00023157"/>
    </source>
</evidence>
<dbReference type="CDD" id="cd02675">
    <property type="entry name" value="Ephrin_ectodomain"/>
    <property type="match status" value="1"/>
</dbReference>
<dbReference type="SUPFAM" id="SSF49503">
    <property type="entry name" value="Cupredoxins"/>
    <property type="match status" value="1"/>
</dbReference>
<dbReference type="EMBL" id="LJIG01022575">
    <property type="protein sequence ID" value="KRT79854.1"/>
    <property type="molecule type" value="Genomic_DNA"/>
</dbReference>
<keyword evidence="9" id="KW-0812">Transmembrane</keyword>
<evidence type="ECO:0000256" key="3">
    <source>
        <dbReference type="ARBA" id="ARBA00023136"/>
    </source>
</evidence>
<keyword evidence="12" id="KW-1185">Reference proteome</keyword>
<dbReference type="InterPro" id="IPR008972">
    <property type="entry name" value="Cupredoxin"/>
</dbReference>
<evidence type="ECO:0000313" key="11">
    <source>
        <dbReference type="EMBL" id="KRT79854.1"/>
    </source>
</evidence>
<keyword evidence="3 7" id="KW-0472">Membrane</keyword>
<proteinExistence type="inferred from homology"/>
<gene>
    <name evidence="11" type="ORF">AMK59_7860</name>
</gene>
<name>A0A0T6AYF2_9SCAR</name>
<organism evidence="11 12">
    <name type="scientific">Oryctes borbonicus</name>
    <dbReference type="NCBI Taxonomy" id="1629725"/>
    <lineage>
        <taxon>Eukaryota</taxon>
        <taxon>Metazoa</taxon>
        <taxon>Ecdysozoa</taxon>
        <taxon>Arthropoda</taxon>
        <taxon>Hexapoda</taxon>
        <taxon>Insecta</taxon>
        <taxon>Pterygota</taxon>
        <taxon>Neoptera</taxon>
        <taxon>Endopterygota</taxon>
        <taxon>Coleoptera</taxon>
        <taxon>Polyphaga</taxon>
        <taxon>Scarabaeiformia</taxon>
        <taxon>Scarabaeidae</taxon>
        <taxon>Dynastinae</taxon>
        <taxon>Oryctes</taxon>
    </lineage>
</organism>
<feature type="domain" description="Ephrin RBD" evidence="10">
    <location>
        <begin position="1"/>
        <end position="99"/>
    </location>
</feature>
<dbReference type="PANTHER" id="PTHR11304">
    <property type="entry name" value="EPHRIN"/>
    <property type="match status" value="1"/>
</dbReference>
<keyword evidence="2" id="KW-0732">Signal</keyword>
<reference evidence="11 12" key="1">
    <citation type="submission" date="2015-09" db="EMBL/GenBank/DDBJ databases">
        <title>Draft genome of the scarab beetle Oryctes borbonicus.</title>
        <authorList>
            <person name="Meyer J.M."/>
            <person name="Markov G.V."/>
            <person name="Baskaran P."/>
            <person name="Herrmann M."/>
            <person name="Sommer R.J."/>
            <person name="Roedelsperger C."/>
        </authorList>
    </citation>
    <scope>NUCLEOTIDE SEQUENCE [LARGE SCALE GENOMIC DNA]</scope>
    <source>
        <strain evidence="11">OB123</strain>
        <tissue evidence="11">Whole animal</tissue>
    </source>
</reference>
<keyword evidence="9" id="KW-1133">Transmembrane helix</keyword>